<evidence type="ECO:0000313" key="2">
    <source>
        <dbReference type="EMBL" id="CAD7427652.1"/>
    </source>
</evidence>
<name>A0A7R9HM85_9NEOP</name>
<proteinExistence type="predicted"/>
<dbReference type="PANTHER" id="PTHR14248">
    <property type="entry name" value="CYCLIN Y, ISOFORM A"/>
    <property type="match status" value="1"/>
</dbReference>
<dbReference type="GO" id="GO:0019901">
    <property type="term" value="F:protein kinase binding"/>
    <property type="evidence" value="ECO:0007669"/>
    <property type="project" value="InterPro"/>
</dbReference>
<evidence type="ECO:0008006" key="3">
    <source>
        <dbReference type="Google" id="ProtNLM"/>
    </source>
</evidence>
<protein>
    <recommendedName>
        <fullName evidence="3">Cyclin N-terminal domain-containing protein</fullName>
    </recommendedName>
</protein>
<dbReference type="EMBL" id="OB793511">
    <property type="protein sequence ID" value="CAD7427652.1"/>
    <property type="molecule type" value="Genomic_DNA"/>
</dbReference>
<organism evidence="2">
    <name type="scientific">Timema monikensis</name>
    <dbReference type="NCBI Taxonomy" id="170555"/>
    <lineage>
        <taxon>Eukaryota</taxon>
        <taxon>Metazoa</taxon>
        <taxon>Ecdysozoa</taxon>
        <taxon>Arthropoda</taxon>
        <taxon>Hexapoda</taxon>
        <taxon>Insecta</taxon>
        <taxon>Pterygota</taxon>
        <taxon>Neoptera</taxon>
        <taxon>Polyneoptera</taxon>
        <taxon>Phasmatodea</taxon>
        <taxon>Timematodea</taxon>
        <taxon>Timematoidea</taxon>
        <taxon>Timematidae</taxon>
        <taxon>Timema</taxon>
    </lineage>
</organism>
<sequence length="209" mass="24021">MRPQRQLVDPRPLKKSSSCSTIYLDDSTVSQPNLKNTVKCVALAIYYHIKNRTSQRHISIFDEKLHPLTRDGVIDDYDKHNPEHRQIYKFVRTLFNAAQLTAECAIITLVYLERNELERQFLEMLQFNINVPSSVYAKYYFDLRTLAEANDLSFPSEPLSKDRAQKLEAMSRVCEDKVTAEALRNGHKKWSSVDNVSVGGARRSVAILS</sequence>
<keyword evidence="1" id="KW-0195">Cyclin</keyword>
<reference evidence="2" key="1">
    <citation type="submission" date="2020-11" db="EMBL/GenBank/DDBJ databases">
        <authorList>
            <person name="Tran Van P."/>
        </authorList>
    </citation>
    <scope>NUCLEOTIDE SEQUENCE</scope>
</reference>
<accession>A0A7R9HM85</accession>
<dbReference type="AlphaFoldDB" id="A0A7R9HM85"/>
<dbReference type="PIRSF" id="PIRSF028934">
    <property type="entry name" value="Cyclin_CG14939"/>
    <property type="match status" value="1"/>
</dbReference>
<evidence type="ECO:0000256" key="1">
    <source>
        <dbReference type="ARBA" id="ARBA00023127"/>
    </source>
</evidence>
<gene>
    <name evidence="2" type="ORF">TMSB3V08_LOCUS4484</name>
</gene>
<dbReference type="InterPro" id="IPR012399">
    <property type="entry name" value="Cyclin_Y"/>
</dbReference>